<dbReference type="SUPFAM" id="SSF53850">
    <property type="entry name" value="Periplasmic binding protein-like II"/>
    <property type="match status" value="1"/>
</dbReference>
<dbReference type="InterPro" id="IPR002035">
    <property type="entry name" value="VWF_A"/>
</dbReference>
<proteinExistence type="predicted"/>
<dbReference type="PROSITE" id="PS50234">
    <property type="entry name" value="VWFA"/>
    <property type="match status" value="1"/>
</dbReference>
<organism evidence="2">
    <name type="scientific">Candidatus Moduliflexus flocculans</name>
    <dbReference type="NCBI Taxonomy" id="1499966"/>
    <lineage>
        <taxon>Bacteria</taxon>
        <taxon>Candidatus Moduliflexota</taxon>
        <taxon>Candidatus Moduliflexia</taxon>
        <taxon>Candidatus Moduliflexales</taxon>
        <taxon>Candidatus Moduliflexaceae</taxon>
    </lineage>
</organism>
<dbReference type="SUPFAM" id="SSF53300">
    <property type="entry name" value="vWA-like"/>
    <property type="match status" value="1"/>
</dbReference>
<keyword evidence="3" id="KW-1185">Reference proteome</keyword>
<dbReference type="InterPro" id="IPR036465">
    <property type="entry name" value="vWFA_dom_sf"/>
</dbReference>
<evidence type="ECO:0000313" key="3">
    <source>
        <dbReference type="Proteomes" id="UP000030700"/>
    </source>
</evidence>
<dbReference type="CDD" id="cd00198">
    <property type="entry name" value="vWFA"/>
    <property type="match status" value="1"/>
</dbReference>
<protein>
    <submittedName>
        <fullName evidence="2">von Willebrand factor type A</fullName>
    </submittedName>
</protein>
<feature type="domain" description="VWFA" evidence="1">
    <location>
        <begin position="357"/>
        <end position="519"/>
    </location>
</feature>
<dbReference type="AlphaFoldDB" id="A0A081BR07"/>
<dbReference type="HOGENOM" id="CLU_029847_0_0_0"/>
<dbReference type="Pfam" id="PF00092">
    <property type="entry name" value="VWA"/>
    <property type="match status" value="1"/>
</dbReference>
<name>A0A081BR07_9BACT</name>
<dbReference type="Pfam" id="PF13531">
    <property type="entry name" value="SBP_bac_11"/>
    <property type="match status" value="1"/>
</dbReference>
<sequence length="536" mass="58920">MEILFLGEDVMKKIAMYGISAVAIVMLLAGCGSDRGKSPGKNDFVILSGSENETLEPILKEFGQANKINIVMQYKGSVDIMQELANSNIAYDAVWPANSLWIALGDKNRVVKYEKSIMTSPVVFGIRKSLAEQLGFVGKDVKVNDILSAIRSKQLTFMMTSATQSNSGASAYLGFLYALLGNPDVLTIDMLDSPQLRDGIRELLNGVNRSSGSSGWLKELFLQGNYDAMVNYEAVIIETNQALVKQNKEPLYVVYPVDGIVLSDSPLGYIERGDQKKEERFKKLQEFLLSEEVQNRILKTGRRTGFGGMMGATDPQVFNPEWGVQADRILSPLTIPATNVIETALNMYQTEFRKPSLTVYCLDYSGSMKGEGDKQLKQAMTLLLNQDQAKANLLNASKDDVTIILPFNSDIIARWDAQGNDPQALSGLLQNVLNLQPGGGTNIYLPAAAGLEDMLKMPLDKYVPAIILMTDGKSDGQYRDFAEIWQRSGADIPVFSIMFGDAESGQLDALASLTRGRVFDGRQDLVKAFRAAKGYN</sequence>
<evidence type="ECO:0000313" key="2">
    <source>
        <dbReference type="EMBL" id="GAK53838.1"/>
    </source>
</evidence>
<dbReference type="EMBL" id="DF820460">
    <property type="protein sequence ID" value="GAK53838.1"/>
    <property type="molecule type" value="Genomic_DNA"/>
</dbReference>
<accession>A0A081BR07</accession>
<dbReference type="SMART" id="SM00327">
    <property type="entry name" value="VWA"/>
    <property type="match status" value="1"/>
</dbReference>
<evidence type="ECO:0000259" key="1">
    <source>
        <dbReference type="PROSITE" id="PS50234"/>
    </source>
</evidence>
<dbReference type="Proteomes" id="UP000030700">
    <property type="component" value="Unassembled WGS sequence"/>
</dbReference>
<dbReference type="Gene3D" id="3.40.190.10">
    <property type="entry name" value="Periplasmic binding protein-like II"/>
    <property type="match status" value="2"/>
</dbReference>
<dbReference type="Gene3D" id="3.40.50.410">
    <property type="entry name" value="von Willebrand factor, type A domain"/>
    <property type="match status" value="1"/>
</dbReference>
<dbReference type="STRING" id="1499966.U14_05112"/>
<gene>
    <name evidence="2" type="ORF">U14_05112</name>
</gene>
<reference evidence="2" key="1">
    <citation type="journal article" date="2015" name="PeerJ">
        <title>First genomic representation of candidate bacterial phylum KSB3 points to enhanced environmental sensing as a trigger of wastewater bulking.</title>
        <authorList>
            <person name="Sekiguchi Y."/>
            <person name="Ohashi A."/>
            <person name="Parks D.H."/>
            <person name="Yamauchi T."/>
            <person name="Tyson G.W."/>
            <person name="Hugenholtz P."/>
        </authorList>
    </citation>
    <scope>NUCLEOTIDE SEQUENCE [LARGE SCALE GENOMIC DNA]</scope>
</reference>